<dbReference type="AlphaFoldDB" id="A0A5C8PB09"/>
<gene>
    <name evidence="5" type="ORF">FHP25_32105</name>
</gene>
<keyword evidence="6" id="KW-1185">Reference proteome</keyword>
<accession>A0A5C8PB09</accession>
<keyword evidence="1" id="KW-0489">Methyltransferase</keyword>
<dbReference type="EMBL" id="VDUZ01000050">
    <property type="protein sequence ID" value="TXL70987.1"/>
    <property type="molecule type" value="Genomic_DNA"/>
</dbReference>
<evidence type="ECO:0000313" key="6">
    <source>
        <dbReference type="Proteomes" id="UP000321638"/>
    </source>
</evidence>
<dbReference type="OrthoDB" id="9805585at2"/>
<dbReference type="Gene3D" id="3.40.50.150">
    <property type="entry name" value="Vaccinia Virus protein VP39"/>
    <property type="match status" value="1"/>
</dbReference>
<organism evidence="5 6">
    <name type="scientific">Vineibacter terrae</name>
    <dbReference type="NCBI Taxonomy" id="2586908"/>
    <lineage>
        <taxon>Bacteria</taxon>
        <taxon>Pseudomonadati</taxon>
        <taxon>Pseudomonadota</taxon>
        <taxon>Alphaproteobacteria</taxon>
        <taxon>Hyphomicrobiales</taxon>
        <taxon>Vineibacter</taxon>
    </lineage>
</organism>
<evidence type="ECO:0000256" key="3">
    <source>
        <dbReference type="ARBA" id="ARBA00022691"/>
    </source>
</evidence>
<evidence type="ECO:0000313" key="5">
    <source>
        <dbReference type="EMBL" id="TXL70987.1"/>
    </source>
</evidence>
<keyword evidence="3" id="KW-0949">S-adenosyl-L-methionine</keyword>
<dbReference type="GO" id="GO:0000179">
    <property type="term" value="F:rRNA (adenine-N6,N6-)-dimethyltransferase activity"/>
    <property type="evidence" value="ECO:0007669"/>
    <property type="project" value="InterPro"/>
</dbReference>
<dbReference type="SMART" id="SM00650">
    <property type="entry name" value="rADc"/>
    <property type="match status" value="1"/>
</dbReference>
<feature type="domain" description="Ribosomal RNA adenine methylase transferase N-terminal" evidence="4">
    <location>
        <begin position="46"/>
        <end position="158"/>
    </location>
</feature>
<dbReference type="Proteomes" id="UP000321638">
    <property type="component" value="Unassembled WGS sequence"/>
</dbReference>
<dbReference type="CDD" id="cd02440">
    <property type="entry name" value="AdoMet_MTases"/>
    <property type="match status" value="1"/>
</dbReference>
<dbReference type="PROSITE" id="PS01131">
    <property type="entry name" value="RRNA_A_DIMETH"/>
    <property type="match status" value="1"/>
</dbReference>
<evidence type="ECO:0000256" key="2">
    <source>
        <dbReference type="ARBA" id="ARBA00022679"/>
    </source>
</evidence>
<sequence length="207" mass="22388">MGPIMRSITSRKPIFADPWPFLRGWCRSPVAVGWPLASSWWSAQLIAAAALRAARSTSGPVVELGAGTGPVTEALLQLGCPLDQLVVVERDAEMCGFLETRFPGLRVLQGDALRLRETLARGGVTSTCVTVCGLPMRVVPPEAAERCYGDAFTLMPADGAVIQYTYGLRSPLAPAALAALDLRASFVGREWRNLPPMGVWRYHKRAP</sequence>
<proteinExistence type="predicted"/>
<evidence type="ECO:0000259" key="4">
    <source>
        <dbReference type="SMART" id="SM00650"/>
    </source>
</evidence>
<comment type="caution">
    <text evidence="5">The sequence shown here is derived from an EMBL/GenBank/DDBJ whole genome shotgun (WGS) entry which is preliminary data.</text>
</comment>
<dbReference type="InterPro" id="IPR020598">
    <property type="entry name" value="rRNA_Ade_methylase_Trfase_N"/>
</dbReference>
<protein>
    <recommendedName>
        <fullName evidence="4">Ribosomal RNA adenine methylase transferase N-terminal domain-containing protein</fullName>
    </recommendedName>
</protein>
<name>A0A5C8PB09_9HYPH</name>
<dbReference type="InterPro" id="IPR029063">
    <property type="entry name" value="SAM-dependent_MTases_sf"/>
</dbReference>
<dbReference type="InterPro" id="IPR020596">
    <property type="entry name" value="rRNA_Ade_Mease_Trfase_CS"/>
</dbReference>
<evidence type="ECO:0000256" key="1">
    <source>
        <dbReference type="ARBA" id="ARBA00022603"/>
    </source>
</evidence>
<dbReference type="SUPFAM" id="SSF53335">
    <property type="entry name" value="S-adenosyl-L-methionine-dependent methyltransferases"/>
    <property type="match status" value="1"/>
</dbReference>
<reference evidence="5 6" key="1">
    <citation type="submission" date="2019-06" db="EMBL/GenBank/DDBJ databases">
        <title>New taxonomy in bacterial strain CC-CFT640, isolated from vineyard.</title>
        <authorList>
            <person name="Lin S.-Y."/>
            <person name="Tsai C.-F."/>
            <person name="Young C.-C."/>
        </authorList>
    </citation>
    <scope>NUCLEOTIDE SEQUENCE [LARGE SCALE GENOMIC DNA]</scope>
    <source>
        <strain evidence="5 6">CC-CFT640</strain>
    </source>
</reference>
<keyword evidence="2" id="KW-0808">Transferase</keyword>